<comment type="caution">
    <text evidence="2">The sequence shown here is derived from an EMBL/GenBank/DDBJ whole genome shotgun (WGS) entry which is preliminary data.</text>
</comment>
<evidence type="ECO:0000313" key="3">
    <source>
        <dbReference type="Proteomes" id="UP000613740"/>
    </source>
</evidence>
<evidence type="ECO:0000256" key="1">
    <source>
        <dbReference type="ARBA" id="ARBA00007879"/>
    </source>
</evidence>
<accession>A0A835WMM9</accession>
<dbReference type="Gene3D" id="2.60.120.590">
    <property type="entry name" value="Alpha-ketoglutarate-dependent dioxygenase AlkB-like"/>
    <property type="match status" value="1"/>
</dbReference>
<gene>
    <name evidence="2" type="ORF">HYH02_000137</name>
</gene>
<evidence type="ECO:0000313" key="2">
    <source>
        <dbReference type="EMBL" id="KAG2450033.1"/>
    </source>
</evidence>
<dbReference type="Proteomes" id="UP000613740">
    <property type="component" value="Unassembled WGS sequence"/>
</dbReference>
<dbReference type="InterPro" id="IPR037151">
    <property type="entry name" value="AlkB-like_sf"/>
</dbReference>
<dbReference type="AlphaFoldDB" id="A0A835WMM9"/>
<sequence length="305" mass="32024">MSYLPRPPPVNMLRVTGRPEHAAQRRPWGYGDDLDEAALPPAIRAAADRLRQLPGLRLGRLRDVTINYRHSGFLRLDPHLDPAGDGENVFVVSVDAPSVLTLSPVNWYRLTRLLGWLGADEREQVRRESELTSWTRHDIDVLVPPGAALHLSGDARWKWMHGTRLGVAPGGGAAGGDAAVGGGGEGRARPSAEVNRLAGYGAAGEAEPGVAAPGAGAGAGAGMGAAAAAAAAVAPKGGWWFRRALTPPAPAKPPVQAADRDALTPAAAPPPMSRGLLHWFGRPDELFGPTPERHSVVFAFAAPED</sequence>
<dbReference type="EMBL" id="JAEHOD010000012">
    <property type="protein sequence ID" value="KAG2450033.1"/>
    <property type="molecule type" value="Genomic_DNA"/>
</dbReference>
<reference evidence="2" key="1">
    <citation type="journal article" date="2020" name="bioRxiv">
        <title>Comparative genomics of Chlamydomonas.</title>
        <authorList>
            <person name="Craig R.J."/>
            <person name="Hasan A.R."/>
            <person name="Ness R.W."/>
            <person name="Keightley P.D."/>
        </authorList>
    </citation>
    <scope>NUCLEOTIDE SEQUENCE</scope>
    <source>
        <strain evidence="2">CCAP 11/173</strain>
    </source>
</reference>
<dbReference type="SUPFAM" id="SSF51197">
    <property type="entry name" value="Clavaminate synthase-like"/>
    <property type="match status" value="1"/>
</dbReference>
<comment type="similarity">
    <text evidence="1">Belongs to the alkB family.</text>
</comment>
<dbReference type="OrthoDB" id="412814at2759"/>
<name>A0A835WMM9_9CHLO</name>
<proteinExistence type="inferred from homology"/>
<organism evidence="2 3">
    <name type="scientific">Chlamydomonas schloesseri</name>
    <dbReference type="NCBI Taxonomy" id="2026947"/>
    <lineage>
        <taxon>Eukaryota</taxon>
        <taxon>Viridiplantae</taxon>
        <taxon>Chlorophyta</taxon>
        <taxon>core chlorophytes</taxon>
        <taxon>Chlorophyceae</taxon>
        <taxon>CS clade</taxon>
        <taxon>Chlamydomonadales</taxon>
        <taxon>Chlamydomonadaceae</taxon>
        <taxon>Chlamydomonas</taxon>
    </lineage>
</organism>
<protein>
    <submittedName>
        <fullName evidence="2">Uncharacterized protein</fullName>
    </submittedName>
</protein>
<keyword evidence="3" id="KW-1185">Reference proteome</keyword>